<dbReference type="OrthoDB" id="5450902at2"/>
<dbReference type="AlphaFoldDB" id="A0A512E0P4"/>
<evidence type="ECO:0000313" key="2">
    <source>
        <dbReference type="Proteomes" id="UP000321523"/>
    </source>
</evidence>
<reference evidence="1 2" key="1">
    <citation type="submission" date="2019-07" db="EMBL/GenBank/DDBJ databases">
        <title>Whole genome shotgun sequence of Skermanella aerolata NBRC 106429.</title>
        <authorList>
            <person name="Hosoyama A."/>
            <person name="Uohara A."/>
            <person name="Ohji S."/>
            <person name="Ichikawa N."/>
        </authorList>
    </citation>
    <scope>NUCLEOTIDE SEQUENCE [LARGE SCALE GENOMIC DNA]</scope>
    <source>
        <strain evidence="1 2">NBRC 106429</strain>
    </source>
</reference>
<dbReference type="NCBIfam" id="TIGR02547">
    <property type="entry name" value="casA_cse1"/>
    <property type="match status" value="1"/>
</dbReference>
<gene>
    <name evidence="1" type="ORF">SAE02_64490</name>
</gene>
<protein>
    <submittedName>
        <fullName evidence="1">CRISPR-associated protein Cse1</fullName>
    </submittedName>
</protein>
<dbReference type="Proteomes" id="UP000321523">
    <property type="component" value="Unassembled WGS sequence"/>
</dbReference>
<dbReference type="EMBL" id="BJYZ01000038">
    <property type="protein sequence ID" value="GEO42301.1"/>
    <property type="molecule type" value="Genomic_DNA"/>
</dbReference>
<evidence type="ECO:0000313" key="1">
    <source>
        <dbReference type="EMBL" id="GEO42301.1"/>
    </source>
</evidence>
<comment type="caution">
    <text evidence="1">The sequence shown here is derived from an EMBL/GenBank/DDBJ whole genome shotgun (WGS) entry which is preliminary data.</text>
</comment>
<sequence>MANCLLTDPMLPIEGGDATCSSASLPQVLAHLSSGMVTAFPGLAPHQRQAWHQFLVQLGAIALNRGGLDTPPEDEDAWRDLLLALAPEPGWCLVVEDLRQPAFFQPPIKEGSLKGFNRIADKPDGIDVLITAKNHDVKAFRLGAADPHHWVYALITLQTQQGFLGRGNYGIARMNGGFASRVLVDLVPSADWGERFRRGLRLASAKRNDQLALPLRFRPEDGLALLWTREWDGAESLSFDDLDPLFIEICRRVRLTRDDAGGVMAWGKPTEAARVAAKDLKGVVGDLWTPVRKKEPAALTVGPGGFRYELVADILTDPEIDPPPALSNLPEDPPGRMLLHLSVLVRGQGTTDGLYERWLPLTRETRRRLFRREDRLTIHAIAKTMIEDCREGAKKALRIALLSLVQGGPEGDRLDFKDKRVGEAGEALDRHIDDFFFKHLWLIVEAGGDDPVRTAWQRELYVTADDVFNDWSIRLTPPSQRRERAHALAELTFTRILFKRLALLGQSIARSEEEA</sequence>
<dbReference type="RefSeq" id="WP_084721335.1">
    <property type="nucleotide sequence ID" value="NZ_BJYZ01000038.1"/>
</dbReference>
<organism evidence="1 2">
    <name type="scientific">Skermanella aerolata</name>
    <dbReference type="NCBI Taxonomy" id="393310"/>
    <lineage>
        <taxon>Bacteria</taxon>
        <taxon>Pseudomonadati</taxon>
        <taxon>Pseudomonadota</taxon>
        <taxon>Alphaproteobacteria</taxon>
        <taxon>Rhodospirillales</taxon>
        <taxon>Azospirillaceae</taxon>
        <taxon>Skermanella</taxon>
    </lineage>
</organism>
<accession>A0A512E0P4</accession>
<proteinExistence type="predicted"/>
<keyword evidence="2" id="KW-1185">Reference proteome</keyword>
<dbReference type="InterPro" id="IPR013381">
    <property type="entry name" value="CRISPR-assoc_prot_Cse1"/>
</dbReference>
<name>A0A512E0P4_9PROT</name>